<evidence type="ECO:0000313" key="2">
    <source>
        <dbReference type="Proteomes" id="UP000325289"/>
    </source>
</evidence>
<name>A0A1I1VAY3_9RHOB</name>
<reference evidence="1 2" key="1">
    <citation type="submission" date="2016-10" db="EMBL/GenBank/DDBJ databases">
        <authorList>
            <person name="Varghese N."/>
            <person name="Submissions S."/>
        </authorList>
    </citation>
    <scope>NUCLEOTIDE SEQUENCE [LARGE SCALE GENOMIC DNA]</scope>
    <source>
        <strain evidence="2">YIM D21,KCTC 23444,ACCC 10710</strain>
    </source>
</reference>
<organism evidence="1 2">
    <name type="scientific">Roseivivax sediminis</name>
    <dbReference type="NCBI Taxonomy" id="936889"/>
    <lineage>
        <taxon>Bacteria</taxon>
        <taxon>Pseudomonadati</taxon>
        <taxon>Pseudomonadota</taxon>
        <taxon>Alphaproteobacteria</taxon>
        <taxon>Rhodobacterales</taxon>
        <taxon>Roseobacteraceae</taxon>
        <taxon>Roseivivax</taxon>
    </lineage>
</organism>
<dbReference type="Proteomes" id="UP000325289">
    <property type="component" value="Unassembled WGS sequence"/>
</dbReference>
<dbReference type="RefSeq" id="WP_149754950.1">
    <property type="nucleotide sequence ID" value="NZ_FOMS01000003.1"/>
</dbReference>
<evidence type="ECO:0000313" key="1">
    <source>
        <dbReference type="EMBL" id="SFD78263.1"/>
    </source>
</evidence>
<evidence type="ECO:0008006" key="3">
    <source>
        <dbReference type="Google" id="ProtNLM"/>
    </source>
</evidence>
<dbReference type="AlphaFoldDB" id="A0A1I1VAY3"/>
<proteinExistence type="predicted"/>
<keyword evidence="2" id="KW-1185">Reference proteome</keyword>
<sequence>MSVAFTLATVAPVVEDLLALNARVLPGMSNRDHAAWVMNVLAHIAGPVLARHDREGRSLAGVDGGDIALTARIAPEGYITFDVAATAPPVTSPASAPAASIAVARLFAPSVNALAYAGPLAPRALWRIAGDGLAYGWVQAGDPARAEEILCRYGAPFANRQLALAEDRVARRGGCCRYLSVSGTACPTCPLNKAAA</sequence>
<dbReference type="EMBL" id="FOMS01000003">
    <property type="protein sequence ID" value="SFD78263.1"/>
    <property type="molecule type" value="Genomic_DNA"/>
</dbReference>
<accession>A0A1I1VAY3</accession>
<protein>
    <recommendedName>
        <fullName evidence="3">FhuF 2Fe-2S C-terminal domain-containing protein</fullName>
    </recommendedName>
</protein>
<gene>
    <name evidence="1" type="ORF">SAMN04515678_10324</name>
</gene>
<dbReference type="OrthoDB" id="6195577at2"/>